<reference evidence="1" key="1">
    <citation type="journal article" date="2014" name="Front. Microbiol.">
        <title>High frequency of phylogenetically diverse reductive dehalogenase-homologous genes in deep subseafloor sedimentary metagenomes.</title>
        <authorList>
            <person name="Kawai M."/>
            <person name="Futagami T."/>
            <person name="Toyoda A."/>
            <person name="Takaki Y."/>
            <person name="Nishi S."/>
            <person name="Hori S."/>
            <person name="Arai W."/>
            <person name="Tsubouchi T."/>
            <person name="Morono Y."/>
            <person name="Uchiyama I."/>
            <person name="Ito T."/>
            <person name="Fujiyama A."/>
            <person name="Inagaki F."/>
            <person name="Takami H."/>
        </authorList>
    </citation>
    <scope>NUCLEOTIDE SEQUENCE</scope>
    <source>
        <strain evidence="1">Expedition CK06-06</strain>
    </source>
</reference>
<evidence type="ECO:0000313" key="1">
    <source>
        <dbReference type="EMBL" id="GAH82389.1"/>
    </source>
</evidence>
<comment type="caution">
    <text evidence="1">The sequence shown here is derived from an EMBL/GenBank/DDBJ whole genome shotgun (WGS) entry which is preliminary data.</text>
</comment>
<sequence>MKRRILVLRIRGKAKDVFGALGHLAYKWGKTTLGDIMEKGDPK</sequence>
<organism evidence="1">
    <name type="scientific">marine sediment metagenome</name>
    <dbReference type="NCBI Taxonomy" id="412755"/>
    <lineage>
        <taxon>unclassified sequences</taxon>
        <taxon>metagenomes</taxon>
        <taxon>ecological metagenomes</taxon>
    </lineage>
</organism>
<name>X1JVU8_9ZZZZ</name>
<accession>X1JVU8</accession>
<dbReference type="AlphaFoldDB" id="X1JVU8"/>
<protein>
    <submittedName>
        <fullName evidence="1">Uncharacterized protein</fullName>
    </submittedName>
</protein>
<dbReference type="EMBL" id="BARU01035601">
    <property type="protein sequence ID" value="GAH82389.1"/>
    <property type="molecule type" value="Genomic_DNA"/>
</dbReference>
<proteinExistence type="predicted"/>
<gene>
    <name evidence="1" type="ORF">S03H2_55700</name>
</gene>